<dbReference type="SUPFAM" id="SSF46689">
    <property type="entry name" value="Homeodomain-like"/>
    <property type="match status" value="1"/>
</dbReference>
<sequence length="209" mass="24128">MTDHTQQATRCHKAPEERRREILAAAAVVFADLGYRCTDMDRIAEQAGVGKGTVYRFFTNKETLFMATVEKAVDDLSEYVNSAVDPLEDPLEQLRLGISRYLAFFERNPGTVELFIQERSEFRRESKPMYFVYQDIHGEAWRERFRALVRQGRMRDISPELAQELFSDFLYGAVFSQRLSGDRPSRSDQTDQIVDILFHGILAPETTES</sequence>
<feature type="domain" description="HTH tetR-type" evidence="5">
    <location>
        <begin position="16"/>
        <end position="76"/>
    </location>
</feature>
<dbReference type="AlphaFoldDB" id="A0A4V3ER18"/>
<dbReference type="Pfam" id="PF00440">
    <property type="entry name" value="TetR_N"/>
    <property type="match status" value="1"/>
</dbReference>
<evidence type="ECO:0000313" key="6">
    <source>
        <dbReference type="EMBL" id="TDT44368.1"/>
    </source>
</evidence>
<dbReference type="PROSITE" id="PS50977">
    <property type="entry name" value="HTH_TETR_2"/>
    <property type="match status" value="1"/>
</dbReference>
<accession>A0A4V3ER18</accession>
<evidence type="ECO:0000256" key="1">
    <source>
        <dbReference type="ARBA" id="ARBA00023015"/>
    </source>
</evidence>
<keyword evidence="2 4" id="KW-0238">DNA-binding</keyword>
<gene>
    <name evidence="6" type="ORF">DES49_0470</name>
</gene>
<dbReference type="InterPro" id="IPR036271">
    <property type="entry name" value="Tet_transcr_reg_TetR-rel_C_sf"/>
</dbReference>
<organism evidence="6 7">
    <name type="scientific">Halospina denitrificans</name>
    <dbReference type="NCBI Taxonomy" id="332522"/>
    <lineage>
        <taxon>Bacteria</taxon>
        <taxon>Pseudomonadati</taxon>
        <taxon>Pseudomonadota</taxon>
        <taxon>Gammaproteobacteria</taxon>
        <taxon>Halospina</taxon>
    </lineage>
</organism>
<evidence type="ECO:0000256" key="3">
    <source>
        <dbReference type="ARBA" id="ARBA00023163"/>
    </source>
</evidence>
<comment type="caution">
    <text evidence="6">The sequence shown here is derived from an EMBL/GenBank/DDBJ whole genome shotgun (WGS) entry which is preliminary data.</text>
</comment>
<name>A0A4V3ER18_9GAMM</name>
<evidence type="ECO:0000259" key="5">
    <source>
        <dbReference type="PROSITE" id="PS50977"/>
    </source>
</evidence>
<dbReference type="PANTHER" id="PTHR30055">
    <property type="entry name" value="HTH-TYPE TRANSCRIPTIONAL REGULATOR RUTR"/>
    <property type="match status" value="1"/>
</dbReference>
<evidence type="ECO:0000256" key="4">
    <source>
        <dbReference type="PROSITE-ProRule" id="PRU00335"/>
    </source>
</evidence>
<keyword evidence="3" id="KW-0804">Transcription</keyword>
<dbReference type="GO" id="GO:0003700">
    <property type="term" value="F:DNA-binding transcription factor activity"/>
    <property type="evidence" value="ECO:0007669"/>
    <property type="project" value="TreeGrafter"/>
</dbReference>
<evidence type="ECO:0000256" key="2">
    <source>
        <dbReference type="ARBA" id="ARBA00023125"/>
    </source>
</evidence>
<dbReference type="EMBL" id="SOAX01000001">
    <property type="protein sequence ID" value="TDT44368.1"/>
    <property type="molecule type" value="Genomic_DNA"/>
</dbReference>
<dbReference type="RefSeq" id="WP_166645962.1">
    <property type="nucleotide sequence ID" value="NZ_SOAX01000001.1"/>
</dbReference>
<dbReference type="Gene3D" id="1.10.357.10">
    <property type="entry name" value="Tetracycline Repressor, domain 2"/>
    <property type="match status" value="1"/>
</dbReference>
<dbReference type="PRINTS" id="PR00455">
    <property type="entry name" value="HTHTETR"/>
</dbReference>
<protein>
    <submittedName>
        <fullName evidence="6">TetR family transcriptional regulator</fullName>
    </submittedName>
</protein>
<proteinExistence type="predicted"/>
<dbReference type="Gene3D" id="1.10.10.60">
    <property type="entry name" value="Homeodomain-like"/>
    <property type="match status" value="1"/>
</dbReference>
<dbReference type="InterPro" id="IPR050109">
    <property type="entry name" value="HTH-type_TetR-like_transc_reg"/>
</dbReference>
<keyword evidence="1" id="KW-0805">Transcription regulation</keyword>
<dbReference type="GO" id="GO:0000976">
    <property type="term" value="F:transcription cis-regulatory region binding"/>
    <property type="evidence" value="ECO:0007669"/>
    <property type="project" value="TreeGrafter"/>
</dbReference>
<dbReference type="Proteomes" id="UP000295830">
    <property type="component" value="Unassembled WGS sequence"/>
</dbReference>
<feature type="DNA-binding region" description="H-T-H motif" evidence="4">
    <location>
        <begin position="39"/>
        <end position="58"/>
    </location>
</feature>
<dbReference type="InterPro" id="IPR001647">
    <property type="entry name" value="HTH_TetR"/>
</dbReference>
<dbReference type="FunFam" id="1.10.10.60:FF:000141">
    <property type="entry name" value="TetR family transcriptional regulator"/>
    <property type="match status" value="1"/>
</dbReference>
<dbReference type="InterPro" id="IPR009057">
    <property type="entry name" value="Homeodomain-like_sf"/>
</dbReference>
<dbReference type="PANTHER" id="PTHR30055:SF234">
    <property type="entry name" value="HTH-TYPE TRANSCRIPTIONAL REGULATOR BETI"/>
    <property type="match status" value="1"/>
</dbReference>
<keyword evidence="7" id="KW-1185">Reference proteome</keyword>
<dbReference type="SUPFAM" id="SSF48498">
    <property type="entry name" value="Tetracyclin repressor-like, C-terminal domain"/>
    <property type="match status" value="1"/>
</dbReference>
<reference evidence="6 7" key="1">
    <citation type="submission" date="2019-03" db="EMBL/GenBank/DDBJ databases">
        <title>Genomic Encyclopedia of Type Strains, Phase IV (KMG-IV): sequencing the most valuable type-strain genomes for metagenomic binning, comparative biology and taxonomic classification.</title>
        <authorList>
            <person name="Goeker M."/>
        </authorList>
    </citation>
    <scope>NUCLEOTIDE SEQUENCE [LARGE SCALE GENOMIC DNA]</scope>
    <source>
        <strain evidence="6 7">DSM 15505</strain>
    </source>
</reference>
<evidence type="ECO:0000313" key="7">
    <source>
        <dbReference type="Proteomes" id="UP000295830"/>
    </source>
</evidence>